<dbReference type="HOGENOM" id="CLU_000604_95_6_6"/>
<dbReference type="PROSITE" id="PS50990">
    <property type="entry name" value="PEPTIDASE_C39"/>
    <property type="match status" value="1"/>
</dbReference>
<evidence type="ECO:0000259" key="10">
    <source>
        <dbReference type="PROSITE" id="PS50893"/>
    </source>
</evidence>
<dbReference type="PANTHER" id="PTHR24221">
    <property type="entry name" value="ATP-BINDING CASSETTE SUB-FAMILY B"/>
    <property type="match status" value="1"/>
</dbReference>
<evidence type="ECO:0000259" key="12">
    <source>
        <dbReference type="PROSITE" id="PS50990"/>
    </source>
</evidence>
<evidence type="ECO:0000256" key="1">
    <source>
        <dbReference type="ARBA" id="ARBA00004651"/>
    </source>
</evidence>
<keyword evidence="14" id="KW-1185">Reference proteome</keyword>
<dbReference type="Gene3D" id="3.40.50.300">
    <property type="entry name" value="P-loop containing nucleotide triphosphate hydrolases"/>
    <property type="match status" value="1"/>
</dbReference>
<dbReference type="PROSITE" id="PS50929">
    <property type="entry name" value="ABC_TM1F"/>
    <property type="match status" value="1"/>
</dbReference>
<dbReference type="RefSeq" id="WP_013095715.1">
    <property type="nucleotide sequence ID" value="NC_014121.1"/>
</dbReference>
<name>A0A0H3CJ74_ENTCC</name>
<dbReference type="Pfam" id="PF00005">
    <property type="entry name" value="ABC_tran"/>
    <property type="match status" value="1"/>
</dbReference>
<evidence type="ECO:0000256" key="7">
    <source>
        <dbReference type="ARBA" id="ARBA00022989"/>
    </source>
</evidence>
<evidence type="ECO:0000256" key="6">
    <source>
        <dbReference type="ARBA" id="ARBA00022840"/>
    </source>
</evidence>
<feature type="transmembrane region" description="Helical" evidence="9">
    <location>
        <begin position="212"/>
        <end position="232"/>
    </location>
</feature>
<dbReference type="NCBIfam" id="TIGR03375">
    <property type="entry name" value="type_I_sec_LssB"/>
    <property type="match status" value="1"/>
</dbReference>
<dbReference type="Gene3D" id="3.90.70.10">
    <property type="entry name" value="Cysteine proteinases"/>
    <property type="match status" value="1"/>
</dbReference>
<keyword evidence="3" id="KW-1003">Cell membrane</keyword>
<dbReference type="EnsemblBacteria" id="ADF60603">
    <property type="protein sequence ID" value="ADF60603"/>
    <property type="gene ID" value="ECL_01042"/>
</dbReference>
<dbReference type="KEGG" id="enc:ECL_01042"/>
<dbReference type="GO" id="GO:0005524">
    <property type="term" value="F:ATP binding"/>
    <property type="evidence" value="ECO:0007669"/>
    <property type="project" value="UniProtKB-KW"/>
</dbReference>
<feature type="domain" description="ABC transporter" evidence="10">
    <location>
        <begin position="494"/>
        <end position="733"/>
    </location>
</feature>
<keyword evidence="6" id="KW-0067">ATP-binding</keyword>
<dbReference type="InterPro" id="IPR039421">
    <property type="entry name" value="Type_1_exporter"/>
</dbReference>
<dbReference type="CDD" id="cd18587">
    <property type="entry name" value="ABC_6TM_LapB_like"/>
    <property type="match status" value="1"/>
</dbReference>
<sequence>MNTHLSTVKINSEHTLEDIEAPEKDSLLWGVEWLCGHHSKYASKEVLYAGLPKSDKLEPEMALRMLEQMGISAGWVKRDLNSLSSWLFPLLIARKDGTYCILTARKGKRGQHTYQIVVPENDGTLLVAEADLHEAYGGYALVTTPKPTLDARAEDQLLPKAKDEGHWLYSTLWRYRHYFYSAALAALLANILTLAGTFFTMNVYDRVIPTQAYVTLWSLAIGVVIAIIFEFASRQIRAYLIDIAGKKADLILGAKLFRQVMSMRMEYKPQSSGTFANQLRDFEAVRDFITSATLATLSDLPFCLLFMFIIYMIGGPLAVVPLVAMPLILIVSVIIQWPLGRYMEENVREISLKQGLLIESIEGLEALKAAQGEGVMQKRWNDFSALAAASSMKTRYLSMLTTNFVSFVQQITTVCIVVLGVYLIHAGELTMGAMIGVVILSSRSLAPLASVVGLALRYQHAKTALKSLNQLMETPTERDALINYLPTPNFTGSLRLKKVGFTYPVPGMMVAPRILDNININIEAGEQVAVLGKIGSGKSTLLRVMARLYQQSSGQLFIDGVDATQVDPADWRAAVGYVGQDCRLFYGTLRHNIIIGNPGVSTEEFLRVVRLTGLDHVAARHPLGFDMPIGEMGNCLSGGQKQLVALARCLLLRPKILLMDEPTSSMDAMTETLFLRRLKEATQGQTLVIVTHRMSVLSLVERLIVMEDGHVVKDGPKDQVMASLNENVMKKKQAMHSVEEKQQKQGVNE</sequence>
<dbReference type="eggNOG" id="COG2274">
    <property type="taxonomic scope" value="Bacteria"/>
</dbReference>
<dbReference type="SUPFAM" id="SSF52540">
    <property type="entry name" value="P-loop containing nucleoside triphosphate hydrolases"/>
    <property type="match status" value="1"/>
</dbReference>
<feature type="domain" description="Peptidase C39" evidence="12">
    <location>
        <begin position="20"/>
        <end position="143"/>
    </location>
</feature>
<evidence type="ECO:0000259" key="11">
    <source>
        <dbReference type="PROSITE" id="PS50929"/>
    </source>
</evidence>
<dbReference type="InterPro" id="IPR003439">
    <property type="entry name" value="ABC_transporter-like_ATP-bd"/>
</dbReference>
<evidence type="ECO:0000256" key="9">
    <source>
        <dbReference type="SAM" id="Phobius"/>
    </source>
</evidence>
<evidence type="ECO:0000256" key="8">
    <source>
        <dbReference type="ARBA" id="ARBA00023136"/>
    </source>
</evidence>
<feature type="domain" description="ABC transmembrane type-1" evidence="11">
    <location>
        <begin position="182"/>
        <end position="460"/>
    </location>
</feature>
<dbReference type="GO" id="GO:0016887">
    <property type="term" value="F:ATP hydrolysis activity"/>
    <property type="evidence" value="ECO:0007669"/>
    <property type="project" value="InterPro"/>
</dbReference>
<organism evidence="13 14">
    <name type="scientific">Enterobacter cloacae subsp. cloacae (strain ATCC 13047 / DSM 30054 / NBRC 13535 / NCTC 10005 / WDCM 00083 / NCDC 279-56)</name>
    <dbReference type="NCBI Taxonomy" id="716541"/>
    <lineage>
        <taxon>Bacteria</taxon>
        <taxon>Pseudomonadati</taxon>
        <taxon>Pseudomonadota</taxon>
        <taxon>Gammaproteobacteria</taxon>
        <taxon>Enterobacterales</taxon>
        <taxon>Enterobacteriaceae</taxon>
        <taxon>Enterobacter</taxon>
        <taxon>Enterobacter cloacae complex</taxon>
    </lineage>
</organism>
<dbReference type="FunFam" id="3.40.50.300:FF:000299">
    <property type="entry name" value="ABC transporter ATP-binding protein/permease"/>
    <property type="match status" value="1"/>
</dbReference>
<dbReference type="Proteomes" id="UP000002363">
    <property type="component" value="Chromosome"/>
</dbReference>
<accession>A0A0H3CJ74</accession>
<dbReference type="GO" id="GO:0006508">
    <property type="term" value="P:proteolysis"/>
    <property type="evidence" value="ECO:0007669"/>
    <property type="project" value="InterPro"/>
</dbReference>
<dbReference type="OrthoDB" id="9787557at2"/>
<keyword evidence="5" id="KW-0547">Nucleotide-binding</keyword>
<evidence type="ECO:0000256" key="3">
    <source>
        <dbReference type="ARBA" id="ARBA00022475"/>
    </source>
</evidence>
<dbReference type="InterPro" id="IPR005074">
    <property type="entry name" value="Peptidase_C39"/>
</dbReference>
<feature type="transmembrane region" description="Helical" evidence="9">
    <location>
        <begin position="288"/>
        <end position="313"/>
    </location>
</feature>
<dbReference type="PROSITE" id="PS50893">
    <property type="entry name" value="ABC_TRANSPORTER_2"/>
    <property type="match status" value="1"/>
</dbReference>
<keyword evidence="8 9" id="KW-0472">Membrane</keyword>
<evidence type="ECO:0000256" key="4">
    <source>
        <dbReference type="ARBA" id="ARBA00022692"/>
    </source>
</evidence>
<dbReference type="PANTHER" id="PTHR24221:SF248">
    <property type="entry name" value="ABC TRANSPORTER TRANSMEMBRANE REGION"/>
    <property type="match status" value="1"/>
</dbReference>
<proteinExistence type="predicted"/>
<keyword evidence="2" id="KW-0813">Transport</keyword>
<keyword evidence="7 9" id="KW-1133">Transmembrane helix</keyword>
<dbReference type="InterPro" id="IPR017871">
    <property type="entry name" value="ABC_transporter-like_CS"/>
</dbReference>
<dbReference type="AlphaFoldDB" id="A0A0H3CJ74"/>
<feature type="transmembrane region" description="Helical" evidence="9">
    <location>
        <begin position="431"/>
        <end position="456"/>
    </location>
</feature>
<gene>
    <name evidence="13" type="ordered locus">ECL_01042</name>
</gene>
<dbReference type="InterPro" id="IPR003593">
    <property type="entry name" value="AAA+_ATPase"/>
</dbReference>
<dbReference type="GO" id="GO:0008233">
    <property type="term" value="F:peptidase activity"/>
    <property type="evidence" value="ECO:0007669"/>
    <property type="project" value="InterPro"/>
</dbReference>
<comment type="subcellular location">
    <subcellularLocation>
        <location evidence="1">Cell membrane</location>
        <topology evidence="1">Multi-pass membrane protein</topology>
    </subcellularLocation>
</comment>
<feature type="transmembrane region" description="Helical" evidence="9">
    <location>
        <begin position="400"/>
        <end position="425"/>
    </location>
</feature>
<feature type="transmembrane region" description="Helical" evidence="9">
    <location>
        <begin position="319"/>
        <end position="339"/>
    </location>
</feature>
<dbReference type="InterPro" id="IPR027417">
    <property type="entry name" value="P-loop_NTPase"/>
</dbReference>
<keyword evidence="4 9" id="KW-0812">Transmembrane</keyword>
<dbReference type="InterPro" id="IPR011527">
    <property type="entry name" value="ABC1_TM_dom"/>
</dbReference>
<dbReference type="PROSITE" id="PS00211">
    <property type="entry name" value="ABC_TRANSPORTER_1"/>
    <property type="match status" value="1"/>
</dbReference>
<dbReference type="GO" id="GO:0034040">
    <property type="term" value="F:ATPase-coupled lipid transmembrane transporter activity"/>
    <property type="evidence" value="ECO:0007669"/>
    <property type="project" value="TreeGrafter"/>
</dbReference>
<dbReference type="STRING" id="716541.ECL_01042"/>
<dbReference type="InterPro" id="IPR036640">
    <property type="entry name" value="ABC1_TM_sf"/>
</dbReference>
<evidence type="ECO:0000256" key="5">
    <source>
        <dbReference type="ARBA" id="ARBA00022741"/>
    </source>
</evidence>
<dbReference type="InterPro" id="IPR017750">
    <property type="entry name" value="ATPase_T1SS"/>
</dbReference>
<reference evidence="13 14" key="1">
    <citation type="journal article" date="2010" name="J. Bacteriol.">
        <title>Complete genome sequence of Enterobacter cloacae subsp. cloacae type strain ATCC 13047.</title>
        <authorList>
            <person name="Ren Y."/>
            <person name="Ren Y."/>
            <person name="Zhou Z."/>
            <person name="Guo X."/>
            <person name="Li Y."/>
            <person name="Feng L."/>
            <person name="Wang L."/>
        </authorList>
    </citation>
    <scope>NUCLEOTIDE SEQUENCE [LARGE SCALE GENOMIC DNA]</scope>
    <source>
        <strain evidence="14">ATCC 13047 / DSM 30054 / NBRC 13535 / NCTC 10005 / WDCM 00083 / NCDC 279-56</strain>
    </source>
</reference>
<evidence type="ECO:0000313" key="14">
    <source>
        <dbReference type="Proteomes" id="UP000002363"/>
    </source>
</evidence>
<protein>
    <submittedName>
        <fullName evidence="13">Type I secretion system ATPase</fullName>
    </submittedName>
</protein>
<dbReference type="GO" id="GO:0005886">
    <property type="term" value="C:plasma membrane"/>
    <property type="evidence" value="ECO:0007669"/>
    <property type="project" value="UniProtKB-SubCell"/>
</dbReference>
<dbReference type="SUPFAM" id="SSF90123">
    <property type="entry name" value="ABC transporter transmembrane region"/>
    <property type="match status" value="1"/>
</dbReference>
<dbReference type="Gene3D" id="1.20.1560.10">
    <property type="entry name" value="ABC transporter type 1, transmembrane domain"/>
    <property type="match status" value="1"/>
</dbReference>
<dbReference type="EMBL" id="CP001918">
    <property type="protein sequence ID" value="ADF60603.1"/>
    <property type="molecule type" value="Genomic_DNA"/>
</dbReference>
<dbReference type="SMART" id="SM00382">
    <property type="entry name" value="AAA"/>
    <property type="match status" value="1"/>
</dbReference>
<evidence type="ECO:0000313" key="13">
    <source>
        <dbReference type="EMBL" id="ADF60603.1"/>
    </source>
</evidence>
<feature type="transmembrane region" description="Helical" evidence="9">
    <location>
        <begin position="178"/>
        <end position="200"/>
    </location>
</feature>
<dbReference type="Pfam" id="PF00664">
    <property type="entry name" value="ABC_membrane"/>
    <property type="match status" value="1"/>
</dbReference>
<dbReference type="PATRIC" id="fig|716541.4.peg.1297"/>
<dbReference type="GO" id="GO:0140359">
    <property type="term" value="F:ABC-type transporter activity"/>
    <property type="evidence" value="ECO:0007669"/>
    <property type="project" value="InterPro"/>
</dbReference>
<evidence type="ECO:0000256" key="2">
    <source>
        <dbReference type="ARBA" id="ARBA00022448"/>
    </source>
</evidence>